<evidence type="ECO:0000313" key="1">
    <source>
        <dbReference type="EMBL" id="PHV69893.1"/>
    </source>
</evidence>
<dbReference type="Proteomes" id="UP000224460">
    <property type="component" value="Unassembled WGS sequence"/>
</dbReference>
<keyword evidence="2" id="KW-1185">Reference proteome</keyword>
<evidence type="ECO:0000313" key="2">
    <source>
        <dbReference type="Proteomes" id="UP000224460"/>
    </source>
</evidence>
<organism evidence="1 2">
    <name type="scientific">Sporanaerobium hydrogeniformans</name>
    <dbReference type="NCBI Taxonomy" id="3072179"/>
    <lineage>
        <taxon>Bacteria</taxon>
        <taxon>Bacillati</taxon>
        <taxon>Bacillota</taxon>
        <taxon>Clostridia</taxon>
        <taxon>Lachnospirales</taxon>
        <taxon>Lachnospiraceae</taxon>
        <taxon>Sporanaerobium</taxon>
    </lineage>
</organism>
<comment type="caution">
    <text evidence="1">The sequence shown here is derived from an EMBL/GenBank/DDBJ whole genome shotgun (WGS) entry which is preliminary data.</text>
</comment>
<gene>
    <name evidence="1" type="ORF">CS063_12975</name>
</gene>
<name>A0AC61DAV7_9FIRM</name>
<sequence length="226" mass="25376">MIINDATTTVTIQEINKTFKTKNEEIKNEEVNKKTSSRKQEVPQDTYEKSGDTSKQGLYSDIKKLSSTQIQAIKDNEQATQIQMLEQMMNANIKNQNIAYSLVQQTEDLWTKVFGSIDAALPPLATNKEEAQKALEAGGTYSVGAVAERIMTMAEALAGDDSSKIVLLRQAVEKGFKQAGIEIKSRTKSELPKICQDTYDEVMKRFDVWEEKEKNVVIEETKVDKA</sequence>
<accession>A0AC61DAV7</accession>
<reference evidence="1" key="1">
    <citation type="submission" date="2017-10" db="EMBL/GenBank/DDBJ databases">
        <title>Genome sequence of cellulolytic Lachnospiraceae bacterium XHS1971 isolated from hotspring sediment.</title>
        <authorList>
            <person name="Vasudevan G."/>
            <person name="Joshi A.J."/>
            <person name="Hivarkar S."/>
            <person name="Lanjekar V.B."/>
            <person name="Dhakephalkar P.K."/>
            <person name="Dagar S."/>
        </authorList>
    </citation>
    <scope>NUCLEOTIDE SEQUENCE</scope>
    <source>
        <strain evidence="1">XHS1971</strain>
    </source>
</reference>
<proteinExistence type="predicted"/>
<protein>
    <submittedName>
        <fullName evidence="1">Uncharacterized protein</fullName>
    </submittedName>
</protein>
<dbReference type="EMBL" id="PEDL01000016">
    <property type="protein sequence ID" value="PHV69893.1"/>
    <property type="molecule type" value="Genomic_DNA"/>
</dbReference>